<dbReference type="InterPro" id="IPR010261">
    <property type="entry name" value="Tir_chaperone"/>
</dbReference>
<dbReference type="GO" id="GO:0030254">
    <property type="term" value="P:protein secretion by the type III secretion system"/>
    <property type="evidence" value="ECO:0007669"/>
    <property type="project" value="InterPro"/>
</dbReference>
<dbReference type="Pfam" id="PF05932">
    <property type="entry name" value="CesT"/>
    <property type="match status" value="1"/>
</dbReference>
<sequence length="147" mass="16567">MSQQYTQAIEILCHELNLTLSGNIDAVVSFKVGEQECHITEHPAGRLLMFSNLGELTSDNAKPLLEIGMFSQEEKKPVVGFDSNSNNVILWNHQSLIQADRHSLYQQLDLLSQYYDQVQSDLQNTNSLLVEPEANEKSNFSPAAFRV</sequence>
<evidence type="ECO:0000313" key="3">
    <source>
        <dbReference type="Proteomes" id="UP000094761"/>
    </source>
</evidence>
<proteinExistence type="predicted"/>
<dbReference type="InterPro" id="IPR005416">
    <property type="entry name" value="T3SS_chp_SycE"/>
</dbReference>
<evidence type="ECO:0000313" key="4">
    <source>
        <dbReference type="Proteomes" id="UP001150001"/>
    </source>
</evidence>
<reference evidence="1" key="2">
    <citation type="submission" date="2022-11" db="EMBL/GenBank/DDBJ databases">
        <title>Role of the vibriolysin VemA secreted by the emergent pathogen Vibrio europaeus in the colonization of Manila clam mucus.</title>
        <authorList>
            <person name="Martinez C."/>
            <person name="Rodriguez S."/>
            <person name="Vences A."/>
            <person name="Barja J.L."/>
            <person name="Toranzo A.E."/>
            <person name="Dubert J."/>
        </authorList>
    </citation>
    <scope>NUCLEOTIDE SEQUENCE</scope>
    <source>
        <strain evidence="1">3454</strain>
    </source>
</reference>
<dbReference type="Proteomes" id="UP000094761">
    <property type="component" value="Unassembled WGS sequence"/>
</dbReference>
<dbReference type="RefSeq" id="WP_069666597.1">
    <property type="nucleotide sequence ID" value="NZ_JAPFIM010000026.1"/>
</dbReference>
<dbReference type="OrthoDB" id="6983386at2"/>
<protein>
    <submittedName>
        <fullName evidence="1">CesT family type III secretion system chaperone</fullName>
    </submittedName>
    <submittedName>
        <fullName evidence="2">YopE chaperone</fullName>
    </submittedName>
</protein>
<evidence type="ECO:0000313" key="2">
    <source>
        <dbReference type="EMBL" id="OAN00694.1"/>
    </source>
</evidence>
<evidence type="ECO:0000313" key="1">
    <source>
        <dbReference type="EMBL" id="MDC5741594.1"/>
    </source>
</evidence>
<reference evidence="2 3" key="1">
    <citation type="submission" date="2016-03" db="EMBL/GenBank/DDBJ databases">
        <title>Draft genome sequence of the Vibrio tubiashii subs. europaeus.</title>
        <authorList>
            <person name="Spinard E."/>
            <person name="Dubert J."/>
            <person name="Nelson D.R."/>
            <person name="Barja J.L."/>
        </authorList>
    </citation>
    <scope>NUCLEOTIDE SEQUENCE [LARGE SCALE GENOMIC DNA]</scope>
    <source>
        <strain evidence="3">PP-638</strain>
        <strain evidence="2">PP2-638</strain>
    </source>
</reference>
<dbReference type="EMBL" id="JAPFIT010000018">
    <property type="protein sequence ID" value="MDC5741594.1"/>
    <property type="molecule type" value="Genomic_DNA"/>
</dbReference>
<comment type="caution">
    <text evidence="2">The sequence shown here is derived from an EMBL/GenBank/DDBJ whole genome shotgun (WGS) entry which is preliminary data.</text>
</comment>
<gene>
    <name evidence="2" type="ORF">AZ468_06095</name>
    <name evidence="1" type="ORF">OPW20_16095</name>
</gene>
<dbReference type="EMBL" id="LUAX01000001">
    <property type="protein sequence ID" value="OAN00694.1"/>
    <property type="molecule type" value="Genomic_DNA"/>
</dbReference>
<name>A0A178JEU8_9VIBR</name>
<dbReference type="Proteomes" id="UP001150001">
    <property type="component" value="Unassembled WGS sequence"/>
</dbReference>
<organism evidence="2 3">
    <name type="scientific">Vibrio europaeus</name>
    <dbReference type="NCBI Taxonomy" id="300876"/>
    <lineage>
        <taxon>Bacteria</taxon>
        <taxon>Pseudomonadati</taxon>
        <taxon>Pseudomonadota</taxon>
        <taxon>Gammaproteobacteria</taxon>
        <taxon>Vibrionales</taxon>
        <taxon>Vibrionaceae</taxon>
        <taxon>Vibrio</taxon>
        <taxon>Vibrio oreintalis group</taxon>
    </lineage>
</organism>
<dbReference type="SUPFAM" id="SSF69635">
    <property type="entry name" value="Type III secretory system chaperone-like"/>
    <property type="match status" value="1"/>
</dbReference>
<dbReference type="PRINTS" id="PR01596">
    <property type="entry name" value="SYCECHAPRONE"/>
</dbReference>
<keyword evidence="4" id="KW-1185">Reference proteome</keyword>
<dbReference type="GeneID" id="78075251"/>
<dbReference type="AlphaFoldDB" id="A0A178JEU8"/>
<dbReference type="Gene3D" id="3.30.1460.10">
    <property type="match status" value="1"/>
</dbReference>
<accession>A0A178JEU8</accession>